<dbReference type="CDD" id="cd18785">
    <property type="entry name" value="SF2_C"/>
    <property type="match status" value="1"/>
</dbReference>
<comment type="caution">
    <text evidence="3">The sequence shown here is derived from an EMBL/GenBank/DDBJ whole genome shotgun (WGS) entry which is preliminary data.</text>
</comment>
<reference evidence="3 4" key="1">
    <citation type="submission" date="2019-06" db="EMBL/GenBank/DDBJ databases">
        <title>Sequencing the genomes of 1000 actinobacteria strains.</title>
        <authorList>
            <person name="Klenk H.-P."/>
        </authorList>
    </citation>
    <scope>NUCLEOTIDE SEQUENCE [LARGE SCALE GENOMIC DNA]</scope>
    <source>
        <strain evidence="3 4">DSM 8803</strain>
    </source>
</reference>
<dbReference type="Proteomes" id="UP000319094">
    <property type="component" value="Unassembled WGS sequence"/>
</dbReference>
<protein>
    <submittedName>
        <fullName evidence="3">Type III restriction/modification enzyme restriction subunit</fullName>
    </submittedName>
</protein>
<evidence type="ECO:0000313" key="4">
    <source>
        <dbReference type="Proteomes" id="UP000319094"/>
    </source>
</evidence>
<evidence type="ECO:0000259" key="2">
    <source>
        <dbReference type="PROSITE" id="PS51192"/>
    </source>
</evidence>
<dbReference type="SMART" id="SM00382">
    <property type="entry name" value="AAA"/>
    <property type="match status" value="1"/>
</dbReference>
<gene>
    <name evidence="3" type="ORF">FB468_0274</name>
</gene>
<dbReference type="PANTHER" id="PTHR47396">
    <property type="entry name" value="TYPE I RESTRICTION ENZYME ECOKI R PROTEIN"/>
    <property type="match status" value="1"/>
</dbReference>
<dbReference type="Gene3D" id="3.40.50.300">
    <property type="entry name" value="P-loop containing nucleotide triphosphate hydrolases"/>
    <property type="match status" value="1"/>
</dbReference>
<keyword evidence="1" id="KW-0812">Transmembrane</keyword>
<sequence length="1000" mass="108642">MGREGTPASTDAPLAGWQFKGTFRRSQRAVFDAVGPSPISPLHIVAPPGAGKTLVGLELARRAGSRAVALAPTTTIRSQWARAATEMKGSCAADGLRAESPGQVISEDPQRPGDFTALTYQMLSVMEESSPFDDLARSEWLAELVEAGREPGAAKAWLSDLASSHRAAYMRGLRRRAGRLRKERVRENTTALEAVLHPNARALIARLVAHGVTTVILDECHHLLDHWAIVVHCLLARIRERGVEPLVIGLTATLPSEDDRVLYENYTGLLGEVDYELPAPAVVKEGNLAPYRDFAWFVTPTQDELGFLRTQDRELTRLVEGTLGQSNGIAFLERELLQEDVPAREGAPSGTARTPEERVAAAFKADFAFSEAAARMLGELAPQHRIVGLVGPEASQRATMDQRIRVLARYALTCLLPHPEEAETWASVKAVLADFGYHLTDRGVRRGRDPVDQILATSVAKDYAVGEILRHELARDAGEEVRAVVLVDFAVHGHGVGAQKKRAGALRCFEIVAADESIASLRPVLVTARHLRVAVRDVGDLVPRFEEITGVTPTVMPTDSPGVVELGLSGLGPSAIVAAVSQLVARGDVRLLVGTRGLLGEGWDCPAVNTLIDLSVAATSAATQQLRGRSLRLDTNWPEKVAHNWTVTSVVESGMKLDGVSDLARLSRKHERVWGIARDGTGAITRGLTHTLTRRQLTQLDGIVEKRSPAVRAADVNRETLRELPARAETRRQWGIGEPYLGEQREALTLSPAARLRPFVSSLTLDIVLLLIGVGVVAIGLQLFRIGAAAGSLSLVAKLILFGGAGAVMLWGTREFWKSMWLAARQRALPATAYQGAAFAIARVLHSRGRVPRYGQGNIVVVPLYAEGMTVAQYAVEVRGGELADQQLILTQLEELLAPVRTPRFLLEVGQAPLRGRSAVSWLGSRIAELIGFRTRFLQVPTALGRRRADAQLFAEEWGRYVGPCTLHEIDSPDKLALLTRARQRSAAPGTRTGRREVWA</sequence>
<dbReference type="InterPro" id="IPR027417">
    <property type="entry name" value="P-loop_NTPase"/>
</dbReference>
<proteinExistence type="predicted"/>
<dbReference type="SMART" id="SM00487">
    <property type="entry name" value="DEXDc"/>
    <property type="match status" value="1"/>
</dbReference>
<name>A0A542Y2I6_9MICO</name>
<dbReference type="OrthoDB" id="9758243at2"/>
<organism evidence="3 4">
    <name type="scientific">Leucobacter komagatae</name>
    <dbReference type="NCBI Taxonomy" id="55969"/>
    <lineage>
        <taxon>Bacteria</taxon>
        <taxon>Bacillati</taxon>
        <taxon>Actinomycetota</taxon>
        <taxon>Actinomycetes</taxon>
        <taxon>Micrococcales</taxon>
        <taxon>Microbacteriaceae</taxon>
        <taxon>Leucobacter</taxon>
    </lineage>
</organism>
<dbReference type="GO" id="GO:0005829">
    <property type="term" value="C:cytosol"/>
    <property type="evidence" value="ECO:0007669"/>
    <property type="project" value="TreeGrafter"/>
</dbReference>
<dbReference type="RefSeq" id="WP_141885763.1">
    <property type="nucleotide sequence ID" value="NZ_BAAAUY010000015.1"/>
</dbReference>
<dbReference type="InterPro" id="IPR014001">
    <property type="entry name" value="Helicase_ATP-bd"/>
</dbReference>
<dbReference type="EMBL" id="VFON01000001">
    <property type="protein sequence ID" value="TQL42288.1"/>
    <property type="molecule type" value="Genomic_DNA"/>
</dbReference>
<evidence type="ECO:0000256" key="1">
    <source>
        <dbReference type="SAM" id="Phobius"/>
    </source>
</evidence>
<accession>A0A542Y2I6</accession>
<keyword evidence="1" id="KW-1133">Transmembrane helix</keyword>
<keyword evidence="1" id="KW-0472">Membrane</keyword>
<dbReference type="AlphaFoldDB" id="A0A542Y2I6"/>
<feature type="transmembrane region" description="Helical" evidence="1">
    <location>
        <begin position="763"/>
        <end position="784"/>
    </location>
</feature>
<evidence type="ECO:0000313" key="3">
    <source>
        <dbReference type="EMBL" id="TQL42288.1"/>
    </source>
</evidence>
<dbReference type="PANTHER" id="PTHR47396:SF1">
    <property type="entry name" value="ATP-DEPENDENT HELICASE IRC3-RELATED"/>
    <property type="match status" value="1"/>
</dbReference>
<dbReference type="PROSITE" id="PS51192">
    <property type="entry name" value="HELICASE_ATP_BIND_1"/>
    <property type="match status" value="1"/>
</dbReference>
<dbReference type="SUPFAM" id="SSF52540">
    <property type="entry name" value="P-loop containing nucleoside triphosphate hydrolases"/>
    <property type="match status" value="2"/>
</dbReference>
<keyword evidence="4" id="KW-1185">Reference proteome</keyword>
<feature type="transmembrane region" description="Helical" evidence="1">
    <location>
        <begin position="790"/>
        <end position="811"/>
    </location>
</feature>
<dbReference type="InterPro" id="IPR050742">
    <property type="entry name" value="Helicase_Restrict-Modif_Enz"/>
</dbReference>
<dbReference type="InterPro" id="IPR003593">
    <property type="entry name" value="AAA+_ATPase"/>
</dbReference>
<feature type="domain" description="Helicase ATP-binding" evidence="2">
    <location>
        <begin position="44"/>
        <end position="272"/>
    </location>
</feature>